<dbReference type="EMBL" id="GG739360">
    <property type="protein sequence ID" value="EFC35328.1"/>
    <property type="molecule type" value="Genomic_DNA"/>
</dbReference>
<organism evidence="10">
    <name type="scientific">Naegleria gruberi</name>
    <name type="common">Amoeba</name>
    <dbReference type="NCBI Taxonomy" id="5762"/>
    <lineage>
        <taxon>Eukaryota</taxon>
        <taxon>Discoba</taxon>
        <taxon>Heterolobosea</taxon>
        <taxon>Tetramitia</taxon>
        <taxon>Eutetramitia</taxon>
        <taxon>Vahlkampfiidae</taxon>
        <taxon>Naegleria</taxon>
    </lineage>
</organism>
<dbReference type="OMA" id="MIMLQVE"/>
<dbReference type="Pfam" id="PF00067">
    <property type="entry name" value="p450"/>
    <property type="match status" value="1"/>
</dbReference>
<dbReference type="RefSeq" id="XP_002668072.1">
    <property type="nucleotide sequence ID" value="XM_002668026.1"/>
</dbReference>
<comment type="subcellular location">
    <subcellularLocation>
        <location evidence="1">Membrane</location>
    </subcellularLocation>
</comment>
<dbReference type="InterPro" id="IPR036396">
    <property type="entry name" value="Cyt_P450_sf"/>
</dbReference>
<evidence type="ECO:0000256" key="2">
    <source>
        <dbReference type="ARBA" id="ARBA00022617"/>
    </source>
</evidence>
<dbReference type="VEuPathDB" id="AmoebaDB:NAEGRDRAFT_77018"/>
<dbReference type="OrthoDB" id="1470350at2759"/>
<gene>
    <name evidence="9" type="ORF">NAEGRDRAFT_77018</name>
</gene>
<evidence type="ECO:0000256" key="4">
    <source>
        <dbReference type="ARBA" id="ARBA00022723"/>
    </source>
</evidence>
<feature type="non-terminal residue" evidence="9">
    <location>
        <position position="177"/>
    </location>
</feature>
<protein>
    <submittedName>
        <fullName evidence="9">Predicted protein</fullName>
    </submittedName>
</protein>
<dbReference type="Proteomes" id="UP000006671">
    <property type="component" value="Unassembled WGS sequence"/>
</dbReference>
<dbReference type="GeneID" id="8860212"/>
<keyword evidence="5" id="KW-1133">Transmembrane helix</keyword>
<evidence type="ECO:0000256" key="6">
    <source>
        <dbReference type="ARBA" id="ARBA00023002"/>
    </source>
</evidence>
<dbReference type="GO" id="GO:0016020">
    <property type="term" value="C:membrane"/>
    <property type="evidence" value="ECO:0007669"/>
    <property type="project" value="UniProtKB-SubCell"/>
</dbReference>
<dbReference type="AlphaFoldDB" id="D2W6H4"/>
<evidence type="ECO:0000256" key="7">
    <source>
        <dbReference type="ARBA" id="ARBA00023004"/>
    </source>
</evidence>
<dbReference type="GO" id="GO:0004497">
    <property type="term" value="F:monooxygenase activity"/>
    <property type="evidence" value="ECO:0007669"/>
    <property type="project" value="InterPro"/>
</dbReference>
<keyword evidence="10" id="KW-1185">Reference proteome</keyword>
<keyword evidence="4" id="KW-0479">Metal-binding</keyword>
<proteinExistence type="predicted"/>
<dbReference type="SUPFAM" id="SSF48264">
    <property type="entry name" value="Cytochrome P450"/>
    <property type="match status" value="1"/>
</dbReference>
<dbReference type="GO" id="GO:0016705">
    <property type="term" value="F:oxidoreductase activity, acting on paired donors, with incorporation or reduction of molecular oxygen"/>
    <property type="evidence" value="ECO:0007669"/>
    <property type="project" value="InterPro"/>
</dbReference>
<dbReference type="STRING" id="5762.D2W6H4"/>
<sequence length="177" mass="20268">MKHVPGAWQLLSFSFFHIPFLSPYSYIGSYNDLVKAVEKYGDPITKTFRLTTSKSNSVWISDPKLLKEYFIAKAHNFEKPNYNVAAFFGENILSAQNNESWKKHFKVCNPAFGPKNLKYLCKVAVESCNSMFEMWDRRCDGTNNCILEHDDYPNLSLQILGLAGLNIDFGIYAEEAE</sequence>
<evidence type="ECO:0000256" key="5">
    <source>
        <dbReference type="ARBA" id="ARBA00022989"/>
    </source>
</evidence>
<evidence type="ECO:0000313" key="9">
    <source>
        <dbReference type="EMBL" id="EFC35328.1"/>
    </source>
</evidence>
<dbReference type="GO" id="GO:0020037">
    <property type="term" value="F:heme binding"/>
    <property type="evidence" value="ECO:0007669"/>
    <property type="project" value="InterPro"/>
</dbReference>
<dbReference type="Gene3D" id="1.10.630.10">
    <property type="entry name" value="Cytochrome P450"/>
    <property type="match status" value="1"/>
</dbReference>
<evidence type="ECO:0000256" key="8">
    <source>
        <dbReference type="ARBA" id="ARBA00023136"/>
    </source>
</evidence>
<keyword evidence="6" id="KW-0560">Oxidoreductase</keyword>
<dbReference type="KEGG" id="ngr:NAEGRDRAFT_77018"/>
<dbReference type="InterPro" id="IPR001128">
    <property type="entry name" value="Cyt_P450"/>
</dbReference>
<evidence type="ECO:0000256" key="1">
    <source>
        <dbReference type="ARBA" id="ARBA00004370"/>
    </source>
</evidence>
<keyword evidence="2" id="KW-0349">Heme</keyword>
<dbReference type="InParanoid" id="D2W6H4"/>
<dbReference type="PANTHER" id="PTHR24282:SF211">
    <property type="entry name" value="CYTOCHROME P450-RELATED"/>
    <property type="match status" value="1"/>
</dbReference>
<reference evidence="9 10" key="1">
    <citation type="journal article" date="2010" name="Cell">
        <title>The genome of Naegleria gruberi illuminates early eukaryotic versatility.</title>
        <authorList>
            <person name="Fritz-Laylin L.K."/>
            <person name="Prochnik S.E."/>
            <person name="Ginger M.L."/>
            <person name="Dacks J.B."/>
            <person name="Carpenter M.L."/>
            <person name="Field M.C."/>
            <person name="Kuo A."/>
            <person name="Paredez A."/>
            <person name="Chapman J."/>
            <person name="Pham J."/>
            <person name="Shu S."/>
            <person name="Neupane R."/>
            <person name="Cipriano M."/>
            <person name="Mancuso J."/>
            <person name="Tu H."/>
            <person name="Salamov A."/>
            <person name="Lindquist E."/>
            <person name="Shapiro H."/>
            <person name="Lucas S."/>
            <person name="Grigoriev I.V."/>
            <person name="Cande W.Z."/>
            <person name="Fulton C."/>
            <person name="Rokhsar D.S."/>
            <person name="Dawson S.C."/>
        </authorList>
    </citation>
    <scope>NUCLEOTIDE SEQUENCE [LARGE SCALE GENOMIC DNA]</scope>
    <source>
        <strain evidence="9 10">NEG-M</strain>
    </source>
</reference>
<dbReference type="PANTHER" id="PTHR24282">
    <property type="entry name" value="CYTOCHROME P450 FAMILY MEMBER"/>
    <property type="match status" value="1"/>
</dbReference>
<keyword evidence="3" id="KW-0812">Transmembrane</keyword>
<accession>D2W6H4</accession>
<evidence type="ECO:0000256" key="3">
    <source>
        <dbReference type="ARBA" id="ARBA00022692"/>
    </source>
</evidence>
<keyword evidence="7" id="KW-0408">Iron</keyword>
<keyword evidence="8" id="KW-0472">Membrane</keyword>
<dbReference type="InterPro" id="IPR050665">
    <property type="entry name" value="Cytochrome_P450_Monooxygen"/>
</dbReference>
<dbReference type="GO" id="GO:0005506">
    <property type="term" value="F:iron ion binding"/>
    <property type="evidence" value="ECO:0007669"/>
    <property type="project" value="InterPro"/>
</dbReference>
<evidence type="ECO:0000313" key="10">
    <source>
        <dbReference type="Proteomes" id="UP000006671"/>
    </source>
</evidence>
<name>D2W6H4_NAEGR</name>